<protein>
    <submittedName>
        <fullName evidence="1">Uncharacterized protein</fullName>
    </submittedName>
</protein>
<proteinExistence type="predicted"/>
<name>A0A4C2A9S8_EUMVA</name>
<evidence type="ECO:0000313" key="2">
    <source>
        <dbReference type="Proteomes" id="UP000299102"/>
    </source>
</evidence>
<sequence length="146" mass="15971">MGLPRVDGQTLSDSGRLRGAGRYRAIPTARTRGCARINARTDRADSQSIRRARLVRLLFISFPSSQSDVATHARSRIAGVHSESLITYQGTSAFMVSVRIYCILRGQVSGPGSFDSWKVPVVTFRGTLGPNAISLLPNIVMHCIRK</sequence>
<keyword evidence="2" id="KW-1185">Reference proteome</keyword>
<evidence type="ECO:0000313" key="1">
    <source>
        <dbReference type="EMBL" id="GBP95949.1"/>
    </source>
</evidence>
<reference evidence="1 2" key="1">
    <citation type="journal article" date="2019" name="Commun. Biol.">
        <title>The bagworm genome reveals a unique fibroin gene that provides high tensile strength.</title>
        <authorList>
            <person name="Kono N."/>
            <person name="Nakamura H."/>
            <person name="Ohtoshi R."/>
            <person name="Tomita M."/>
            <person name="Numata K."/>
            <person name="Arakawa K."/>
        </authorList>
    </citation>
    <scope>NUCLEOTIDE SEQUENCE [LARGE SCALE GENOMIC DNA]</scope>
</reference>
<gene>
    <name evidence="1" type="ORF">EVAR_65728_1</name>
</gene>
<organism evidence="1 2">
    <name type="scientific">Eumeta variegata</name>
    <name type="common">Bagworm moth</name>
    <name type="synonym">Eumeta japonica</name>
    <dbReference type="NCBI Taxonomy" id="151549"/>
    <lineage>
        <taxon>Eukaryota</taxon>
        <taxon>Metazoa</taxon>
        <taxon>Ecdysozoa</taxon>
        <taxon>Arthropoda</taxon>
        <taxon>Hexapoda</taxon>
        <taxon>Insecta</taxon>
        <taxon>Pterygota</taxon>
        <taxon>Neoptera</taxon>
        <taxon>Endopterygota</taxon>
        <taxon>Lepidoptera</taxon>
        <taxon>Glossata</taxon>
        <taxon>Ditrysia</taxon>
        <taxon>Tineoidea</taxon>
        <taxon>Psychidae</taxon>
        <taxon>Oiketicinae</taxon>
        <taxon>Eumeta</taxon>
    </lineage>
</organism>
<dbReference type="Proteomes" id="UP000299102">
    <property type="component" value="Unassembled WGS sequence"/>
</dbReference>
<comment type="caution">
    <text evidence="1">The sequence shown here is derived from an EMBL/GenBank/DDBJ whole genome shotgun (WGS) entry which is preliminary data.</text>
</comment>
<dbReference type="AlphaFoldDB" id="A0A4C2A9S8"/>
<dbReference type="EMBL" id="BGZK01002708">
    <property type="protein sequence ID" value="GBP95949.1"/>
    <property type="molecule type" value="Genomic_DNA"/>
</dbReference>
<accession>A0A4C2A9S8</accession>